<keyword evidence="5" id="KW-0325">Glycoprotein</keyword>
<evidence type="ECO:0000256" key="4">
    <source>
        <dbReference type="ARBA" id="ARBA00023136"/>
    </source>
</evidence>
<comment type="similarity">
    <text evidence="6">Belongs to the major facilitator superfamily. DHA1 family. Polyamines/proton antiporter (TC 2.A.1.2.16) subfamily.</text>
</comment>
<dbReference type="GO" id="GO:0016020">
    <property type="term" value="C:membrane"/>
    <property type="evidence" value="ECO:0007669"/>
    <property type="project" value="UniProtKB-SubCell"/>
</dbReference>
<dbReference type="Proteomes" id="UP000002489">
    <property type="component" value="Unassembled WGS sequence"/>
</dbReference>
<dbReference type="CDD" id="cd17323">
    <property type="entry name" value="MFS_Tpo1_MDR_like"/>
    <property type="match status" value="1"/>
</dbReference>
<evidence type="ECO:0000256" key="2">
    <source>
        <dbReference type="ARBA" id="ARBA00022692"/>
    </source>
</evidence>
<gene>
    <name evidence="8" type="primary">28952307</name>
</gene>
<dbReference type="InterPro" id="IPR020846">
    <property type="entry name" value="MFS_dom"/>
</dbReference>
<proteinExistence type="inferred from homology"/>
<keyword evidence="2" id="KW-0812">Transmembrane</keyword>
<evidence type="ECO:0000256" key="1">
    <source>
        <dbReference type="ARBA" id="ARBA00004141"/>
    </source>
</evidence>
<evidence type="ECO:0000256" key="5">
    <source>
        <dbReference type="ARBA" id="ARBA00023180"/>
    </source>
</evidence>
<sequence length="740" mass="81316">MRLLSLPLTLLLAANAAAYDNLLHFGPTAQVETRSIDQIYKAALKEGGVVTAWFGGDEKNQEDAVKKAFETAFPGMKLNLTVDLSKYLDGNIDQQLANNNVYVDTVALQTTQDFPRWKDEGALLYYAPAAYLEWHRWKGKKAPADTADFLAPEVQGLNKYGETWFTKLLQQKPRWVRGAATPQTLVRDPKTPYAATFTSAMGLTTGTGSLNATYPKKSNFISWAQHTAILKDAPHPEGAKLLQNFLLSKDFQTTNGFWPVRSDVAPPAGNGWDRVGFLSYSPPPKSTVRENKWTALICVSLFSFVSPLTSTMVAPALASIGETLHIDSSLELALTLSIFVAAYAVGPLFWGPISELRGRVIVLQVSNLWFLCFNLGCALSQNKSSMIAFRFLAGIGGSAPLVVGSGTISDMFQPEERGRAISVYSVAPLLGPALGPIGGGWIAERTTWRWVFYSTTIACGFVQVAALLFLKETYAPMILERKKKHLIKETGNTELYTAYDHPDRTFSRTLGIALTRPFRLLFTQPIVMFLAAYMTYLYGTMYLVLSTFSGLFEKLYHEAPGYQGLNYISLALGLFIGTHICARSQDRIYTALKRQRCKEGQPGRPEFRVPMMVPGAILIPIGLLIYSWTAESKTHWIGPNIGACIYTTGLIMGYQCIQGYLVGSYAQYAASAVAAATVTRSLAGFGFPLFAADMYDSLGYGWGGTLLAGVAILLGWPAPVTLWLYGAKMRAKRLREGLCN</sequence>
<dbReference type="PANTHER" id="PTHR23502">
    <property type="entry name" value="MAJOR FACILITATOR SUPERFAMILY"/>
    <property type="match status" value="1"/>
</dbReference>
<dbReference type="PANTHER" id="PTHR23502:SF60">
    <property type="entry name" value="MAJOR FACILITATOR SUPERFAMILY (MFS) PROFILE DOMAIN-CONTAINING PROTEIN-RELATED"/>
    <property type="match status" value="1"/>
</dbReference>
<evidence type="ECO:0000313" key="8">
    <source>
        <dbReference type="EnsemblFungi" id="FOXG_10866P0"/>
    </source>
</evidence>
<organism evidence="8 9">
    <name type="scientific">Fusarium oxysporum (strain Fo5176)</name>
    <name type="common">Fusarium vascular wilt</name>
    <dbReference type="NCBI Taxonomy" id="660025"/>
    <lineage>
        <taxon>Eukaryota</taxon>
        <taxon>Fungi</taxon>
        <taxon>Dikarya</taxon>
        <taxon>Ascomycota</taxon>
        <taxon>Pezizomycotina</taxon>
        <taxon>Sordariomycetes</taxon>
        <taxon>Hypocreomycetidae</taxon>
        <taxon>Hypocreales</taxon>
        <taxon>Nectriaceae</taxon>
        <taxon>Fusarium</taxon>
        <taxon>Fusarium oxysporum species complex</taxon>
    </lineage>
</organism>
<accession>A0A0D2Y3L5</accession>
<keyword evidence="3" id="KW-1133">Transmembrane helix</keyword>
<dbReference type="FunFam" id="1.20.1250.20:FF:000011">
    <property type="entry name" value="MFS multidrug transporter, putative"/>
    <property type="match status" value="1"/>
</dbReference>
<reference evidence="9" key="1">
    <citation type="journal article" date="2012" name="Mol. Plant Microbe Interact.">
        <title>A highly conserved effector in Fusarium oxysporum is required for full virulence on Arabidopsis.</title>
        <authorList>
            <person name="Thatcher L.F."/>
            <person name="Gardiner D.M."/>
            <person name="Kazan K."/>
            <person name="Manners J."/>
        </authorList>
    </citation>
    <scope>NUCLEOTIDE SEQUENCE [LARGE SCALE GENOMIC DNA]</scope>
    <source>
        <strain evidence="9">Fo5176</strain>
    </source>
</reference>
<evidence type="ECO:0000256" key="6">
    <source>
        <dbReference type="ARBA" id="ARBA00038459"/>
    </source>
</evidence>
<comment type="function">
    <text evidence="7">Efflux pump involved in export of fusaric acid, a mycotoxin with low to moderate toxicity to animals and humans, but with high phytotoxic properties. Constitutes a self-protecting mechanism of the fungus against critical levels of FSA within the cell.</text>
</comment>
<keyword evidence="4" id="KW-0472">Membrane</keyword>
<dbReference type="InterPro" id="IPR036259">
    <property type="entry name" value="MFS_trans_sf"/>
</dbReference>
<dbReference type="InterPro" id="IPR011701">
    <property type="entry name" value="MFS"/>
</dbReference>
<dbReference type="EnsemblFungi" id="FOXG_10866T0">
    <property type="protein sequence ID" value="FOXG_10866P0"/>
    <property type="gene ID" value="FOXG_10866"/>
</dbReference>
<evidence type="ECO:0000256" key="7">
    <source>
        <dbReference type="ARBA" id="ARBA00054466"/>
    </source>
</evidence>
<dbReference type="VEuPathDB" id="FungiDB:FOXG_10866"/>
<evidence type="ECO:0000313" key="9">
    <source>
        <dbReference type="Proteomes" id="UP000002489"/>
    </source>
</evidence>
<dbReference type="AlphaFoldDB" id="A0A0D2Y3L5"/>
<dbReference type="SUPFAM" id="SSF103473">
    <property type="entry name" value="MFS general substrate transporter"/>
    <property type="match status" value="1"/>
</dbReference>
<dbReference type="Gene3D" id="3.40.190.10">
    <property type="entry name" value="Periplasmic binding protein-like II"/>
    <property type="match status" value="2"/>
</dbReference>
<dbReference type="SUPFAM" id="SSF53850">
    <property type="entry name" value="Periplasmic binding protein-like II"/>
    <property type="match status" value="1"/>
</dbReference>
<dbReference type="GO" id="GO:0022857">
    <property type="term" value="F:transmembrane transporter activity"/>
    <property type="evidence" value="ECO:0007669"/>
    <property type="project" value="InterPro"/>
</dbReference>
<evidence type="ECO:0000256" key="3">
    <source>
        <dbReference type="ARBA" id="ARBA00022989"/>
    </source>
</evidence>
<protein>
    <submittedName>
        <fullName evidence="8">Uncharacterized protein</fullName>
    </submittedName>
</protein>
<dbReference type="PROSITE" id="PS50850">
    <property type="entry name" value="MFS"/>
    <property type="match status" value="1"/>
</dbReference>
<comment type="subcellular location">
    <subcellularLocation>
        <location evidence="1">Membrane</location>
        <topology evidence="1">Multi-pass membrane protein</topology>
    </subcellularLocation>
</comment>
<dbReference type="Pfam" id="PF07690">
    <property type="entry name" value="MFS_1"/>
    <property type="match status" value="1"/>
</dbReference>
<name>A0A0D2Y3L5_FUSOF</name>
<reference evidence="8" key="2">
    <citation type="submission" date="2025-08" db="UniProtKB">
        <authorList>
            <consortium name="EnsemblFungi"/>
        </authorList>
    </citation>
    <scope>IDENTIFICATION</scope>
    <source>
        <strain evidence="8">4287 / CBS 123668 / FGSC 9935 / NRRL 34936</strain>
    </source>
</reference>
<dbReference type="Gene3D" id="1.20.1250.20">
    <property type="entry name" value="MFS general substrate transporter like domains"/>
    <property type="match status" value="1"/>
</dbReference>